<sequence length="90" mass="9737">MTCREVARALQACLDGEADEVTARRVATHVEDCRRCGLETAVYREIKNSLARQEVPDEKAMARLRDFGSALLTAGPPEAYDEAAGLGGGR</sequence>
<dbReference type="Pfam" id="PF13490">
    <property type="entry name" value="zf-HC2"/>
    <property type="match status" value="1"/>
</dbReference>
<organism evidence="2 3">
    <name type="scientific">Streptomyces regalis</name>
    <dbReference type="NCBI Taxonomy" id="68262"/>
    <lineage>
        <taxon>Bacteria</taxon>
        <taxon>Bacillati</taxon>
        <taxon>Actinomycetota</taxon>
        <taxon>Actinomycetes</taxon>
        <taxon>Kitasatosporales</taxon>
        <taxon>Streptomycetaceae</taxon>
        <taxon>Streptomyces</taxon>
    </lineage>
</organism>
<feature type="domain" description="Putative zinc-finger" evidence="1">
    <location>
        <begin position="3"/>
        <end position="36"/>
    </location>
</feature>
<protein>
    <recommendedName>
        <fullName evidence="1">Putative zinc-finger domain-containing protein</fullName>
    </recommendedName>
</protein>
<evidence type="ECO:0000313" key="2">
    <source>
        <dbReference type="EMBL" id="KUL35508.1"/>
    </source>
</evidence>
<gene>
    <name evidence="2" type="ORF">ADL12_20110</name>
</gene>
<name>A0A0X3USH9_9ACTN</name>
<reference evidence="3" key="1">
    <citation type="submission" date="2015-10" db="EMBL/GenBank/DDBJ databases">
        <authorList>
            <person name="Ju K.-S."/>
            <person name="Doroghazi J.R."/>
            <person name="Metcalf W.W."/>
        </authorList>
    </citation>
    <scope>NUCLEOTIDE SEQUENCE [LARGE SCALE GENOMIC DNA]</scope>
    <source>
        <strain evidence="3">NRRL 3151</strain>
    </source>
</reference>
<dbReference type="AlphaFoldDB" id="A0A0X3USH9"/>
<dbReference type="Proteomes" id="UP000053923">
    <property type="component" value="Unassembled WGS sequence"/>
</dbReference>
<dbReference type="OrthoDB" id="4232443at2"/>
<dbReference type="EMBL" id="LLZG01000153">
    <property type="protein sequence ID" value="KUL35508.1"/>
    <property type="molecule type" value="Genomic_DNA"/>
</dbReference>
<comment type="caution">
    <text evidence="2">The sequence shown here is derived from an EMBL/GenBank/DDBJ whole genome shotgun (WGS) entry which is preliminary data.</text>
</comment>
<proteinExistence type="predicted"/>
<keyword evidence="3" id="KW-1185">Reference proteome</keyword>
<dbReference type="InterPro" id="IPR027383">
    <property type="entry name" value="Znf_put"/>
</dbReference>
<dbReference type="RefSeq" id="WP_062704045.1">
    <property type="nucleotide sequence ID" value="NZ_LLZG01000153.1"/>
</dbReference>
<evidence type="ECO:0000313" key="3">
    <source>
        <dbReference type="Proteomes" id="UP000053923"/>
    </source>
</evidence>
<accession>A0A0X3USH9</accession>
<evidence type="ECO:0000259" key="1">
    <source>
        <dbReference type="Pfam" id="PF13490"/>
    </source>
</evidence>